<proteinExistence type="predicted"/>
<sequence>MPDRRCLIWGKYNERVNRMSVIAYYGSCPSEEFVKYAFPESRLGFFCYGINVASFMDDRKASIKGIEEWPEQIKKKLLYEAKKGFRDRLKEAAPQTLIVDFSRASRASIMRYKNSVLTVPYELLEAGPHQQLEAFSLFKIMPFGSREFWTLVTGAMQKFCDFLTAELPETEVIFLDVPPTADYRGTLTDSNTYMTDFCRWQMRYPICRMLIDFCLARIKNSRVLTPPVPLYSDDAALYGPAPMHYAAEVWMETAEIYHANGGFSGLGRSCDLVSTLTNYSGLMDAFSKTALSKPDLQRFGLDILHGALPYLFAKIQSPAPSHFVEPIESHDVVAAFRWILGREPESALTFLNHYALANRKELRDTLLRSFEFQNQVKYYAKQ</sequence>
<evidence type="ECO:0000313" key="1">
    <source>
        <dbReference type="EMBL" id="ACM30247.1"/>
    </source>
</evidence>
<dbReference type="AlphaFoldDB" id="B9JK05"/>
<organism evidence="1 2">
    <name type="scientific">Rhizobium rhizogenes (strain K84 / ATCC BAA-868)</name>
    <name type="common">Agrobacterium radiobacter</name>
    <dbReference type="NCBI Taxonomy" id="311403"/>
    <lineage>
        <taxon>Bacteria</taxon>
        <taxon>Pseudomonadati</taxon>
        <taxon>Pseudomonadota</taxon>
        <taxon>Alphaproteobacteria</taxon>
        <taxon>Hyphomicrobiales</taxon>
        <taxon>Rhizobiaceae</taxon>
        <taxon>Rhizobium/Agrobacterium group</taxon>
        <taxon>Rhizobium</taxon>
    </lineage>
</organism>
<dbReference type="eggNOG" id="ENOG50311JE">
    <property type="taxonomic scope" value="Bacteria"/>
</dbReference>
<dbReference type="STRING" id="311403.Arad_9143"/>
<dbReference type="Proteomes" id="UP000001600">
    <property type="component" value="Chromosome 2"/>
</dbReference>
<reference evidence="1 2" key="1">
    <citation type="journal article" date="2009" name="J. Bacteriol.">
        <title>Genome sequences of three Agrobacterium biovars help elucidate the evolution of multichromosome genomes in bacteria.</title>
        <authorList>
            <person name="Slater S.C."/>
            <person name="Goldman B.S."/>
            <person name="Goodner B."/>
            <person name="Setubal J.C."/>
            <person name="Farrand S.K."/>
            <person name="Nester E.W."/>
            <person name="Burr T.J."/>
            <person name="Banta L."/>
            <person name="Dickerman A.W."/>
            <person name="Paulsen I."/>
            <person name="Otten L."/>
            <person name="Suen G."/>
            <person name="Welch R."/>
            <person name="Almeida N.F."/>
            <person name="Arnold F."/>
            <person name="Burton O.T."/>
            <person name="Du Z."/>
            <person name="Ewing A."/>
            <person name="Godsy E."/>
            <person name="Heisel S."/>
            <person name="Houmiel K.L."/>
            <person name="Jhaveri J."/>
            <person name="Lu J."/>
            <person name="Miller N.M."/>
            <person name="Norton S."/>
            <person name="Chen Q."/>
            <person name="Phoolcharoen W."/>
            <person name="Ohlin V."/>
            <person name="Ondrusek D."/>
            <person name="Pride N."/>
            <person name="Stricklin S.L."/>
            <person name="Sun J."/>
            <person name="Wheeler C."/>
            <person name="Wilson L."/>
            <person name="Zhu H."/>
            <person name="Wood D.W."/>
        </authorList>
    </citation>
    <scope>NUCLEOTIDE SEQUENCE [LARGE SCALE GENOMIC DNA]</scope>
    <source>
        <strain evidence="2">K84 / ATCC BAA-868</strain>
    </source>
</reference>
<dbReference type="KEGG" id="ara:Arad_9143"/>
<dbReference type="InterPro" id="IPR046237">
    <property type="entry name" value="DUF6270"/>
</dbReference>
<dbReference type="Pfam" id="PF19786">
    <property type="entry name" value="DUF6270"/>
    <property type="match status" value="1"/>
</dbReference>
<dbReference type="HOGENOM" id="CLU_743688_0_0_5"/>
<dbReference type="EMBL" id="CP000629">
    <property type="protein sequence ID" value="ACM30247.1"/>
    <property type="molecule type" value="Genomic_DNA"/>
</dbReference>
<evidence type="ECO:0000313" key="2">
    <source>
        <dbReference type="Proteomes" id="UP000001600"/>
    </source>
</evidence>
<accession>B9JK05</accession>
<protein>
    <submittedName>
        <fullName evidence="1">Uncharacterized protein</fullName>
    </submittedName>
</protein>
<gene>
    <name evidence="1" type="ordered locus">Arad_9143</name>
</gene>
<name>B9JK05_RHIR8</name>